<dbReference type="PANTHER" id="PTHR13710">
    <property type="entry name" value="DNA HELICASE RECQ FAMILY MEMBER"/>
    <property type="match status" value="1"/>
</dbReference>
<dbReference type="CDD" id="cd17920">
    <property type="entry name" value="DEXHc_RecQ"/>
    <property type="match status" value="1"/>
</dbReference>
<dbReference type="NCBIfam" id="TIGR00614">
    <property type="entry name" value="recQ_fam"/>
    <property type="match status" value="1"/>
</dbReference>
<dbReference type="EC" id="5.6.2.4" evidence="9"/>
<feature type="binding site" evidence="10">
    <location>
        <begin position="1063"/>
        <end position="1070"/>
    </location>
    <ligand>
        <name>ATP</name>
        <dbReference type="ChEBI" id="CHEBI:30616"/>
    </ligand>
</feature>
<feature type="domain" description="Helicase ATP-binding" evidence="11">
    <location>
        <begin position="274"/>
        <end position="454"/>
    </location>
</feature>
<evidence type="ECO:0000256" key="1">
    <source>
        <dbReference type="ARBA" id="ARBA00005446"/>
    </source>
</evidence>
<evidence type="ECO:0000256" key="6">
    <source>
        <dbReference type="ARBA" id="ARBA00023125"/>
    </source>
</evidence>
<evidence type="ECO:0000256" key="5">
    <source>
        <dbReference type="ARBA" id="ARBA00022840"/>
    </source>
</evidence>
<dbReference type="Gene3D" id="3.40.50.300">
    <property type="entry name" value="P-loop containing nucleotide triphosphate hydrolases"/>
    <property type="match status" value="5"/>
</dbReference>
<name>A0A432LM55_9BACT</name>
<keyword evidence="5 10" id="KW-0067">ATP-binding</keyword>
<dbReference type="PANTHER" id="PTHR13710:SF105">
    <property type="entry name" value="ATP-DEPENDENT DNA HELICASE Q1"/>
    <property type="match status" value="1"/>
</dbReference>
<dbReference type="InterPro" id="IPR014001">
    <property type="entry name" value="Helicase_ATP-bd"/>
</dbReference>
<feature type="domain" description="Helicase C-terminal" evidence="12">
    <location>
        <begin position="484"/>
        <end position="631"/>
    </location>
</feature>
<dbReference type="Pfam" id="PF13361">
    <property type="entry name" value="UvrD_C"/>
    <property type="match status" value="2"/>
</dbReference>
<dbReference type="Pfam" id="PF00271">
    <property type="entry name" value="Helicase_C"/>
    <property type="match status" value="1"/>
</dbReference>
<dbReference type="PROSITE" id="PS51198">
    <property type="entry name" value="UVRD_HELICASE_ATP_BIND"/>
    <property type="match status" value="1"/>
</dbReference>
<evidence type="ECO:0000259" key="13">
    <source>
        <dbReference type="PROSITE" id="PS51198"/>
    </source>
</evidence>
<dbReference type="GO" id="GO:0005524">
    <property type="term" value="F:ATP binding"/>
    <property type="evidence" value="ECO:0007669"/>
    <property type="project" value="UniProtKB-UniRule"/>
</dbReference>
<keyword evidence="6" id="KW-0238">DNA-binding</keyword>
<keyword evidence="3 10" id="KW-0378">Hydrolase</keyword>
<comment type="catalytic activity">
    <reaction evidence="8">
        <text>Couples ATP hydrolysis with the unwinding of duplex DNA by translocating in the 3'-5' direction.</text>
        <dbReference type="EC" id="5.6.2.4"/>
    </reaction>
</comment>
<dbReference type="GO" id="GO:0009378">
    <property type="term" value="F:four-way junction helicase activity"/>
    <property type="evidence" value="ECO:0007669"/>
    <property type="project" value="TreeGrafter"/>
</dbReference>
<keyword evidence="15" id="KW-1185">Reference proteome</keyword>
<dbReference type="GO" id="GO:0003677">
    <property type="term" value="F:DNA binding"/>
    <property type="evidence" value="ECO:0007669"/>
    <property type="project" value="UniProtKB-KW"/>
</dbReference>
<comment type="caution">
    <text evidence="14">The sequence shown here is derived from an EMBL/GenBank/DDBJ whole genome shotgun (WGS) entry which is preliminary data.</text>
</comment>
<dbReference type="GO" id="GO:0043138">
    <property type="term" value="F:3'-5' DNA helicase activity"/>
    <property type="evidence" value="ECO:0007669"/>
    <property type="project" value="UniProtKB-EC"/>
</dbReference>
<gene>
    <name evidence="14" type="ORF">EHV08_09420</name>
</gene>
<comment type="similarity">
    <text evidence="1">Belongs to the helicase family. RecQ subfamily.</text>
</comment>
<dbReference type="InterPro" id="IPR014016">
    <property type="entry name" value="UvrD-like_ATP-bd"/>
</dbReference>
<evidence type="ECO:0000256" key="10">
    <source>
        <dbReference type="PROSITE-ProRule" id="PRU00560"/>
    </source>
</evidence>
<dbReference type="InterPro" id="IPR014017">
    <property type="entry name" value="DNA_helicase_UvrD-like_C"/>
</dbReference>
<dbReference type="GO" id="GO:0016787">
    <property type="term" value="F:hydrolase activity"/>
    <property type="evidence" value="ECO:0007669"/>
    <property type="project" value="UniProtKB-UniRule"/>
</dbReference>
<organism evidence="14 15">
    <name type="scientific">Prevotella koreensis</name>
    <dbReference type="NCBI Taxonomy" id="2490854"/>
    <lineage>
        <taxon>Bacteria</taxon>
        <taxon>Pseudomonadati</taxon>
        <taxon>Bacteroidota</taxon>
        <taxon>Bacteroidia</taxon>
        <taxon>Bacteroidales</taxon>
        <taxon>Prevotellaceae</taxon>
        <taxon>Prevotella</taxon>
    </lineage>
</organism>
<evidence type="ECO:0000259" key="11">
    <source>
        <dbReference type="PROSITE" id="PS51192"/>
    </source>
</evidence>
<evidence type="ECO:0000313" key="15">
    <source>
        <dbReference type="Proteomes" id="UP000278983"/>
    </source>
</evidence>
<dbReference type="GO" id="GO:0006310">
    <property type="term" value="P:DNA recombination"/>
    <property type="evidence" value="ECO:0007669"/>
    <property type="project" value="InterPro"/>
</dbReference>
<evidence type="ECO:0000256" key="8">
    <source>
        <dbReference type="ARBA" id="ARBA00034617"/>
    </source>
</evidence>
<dbReference type="GO" id="GO:0005737">
    <property type="term" value="C:cytoplasm"/>
    <property type="evidence" value="ECO:0007669"/>
    <property type="project" value="TreeGrafter"/>
</dbReference>
<dbReference type="CDD" id="cd17932">
    <property type="entry name" value="DEXQc_UvrD"/>
    <property type="match status" value="1"/>
</dbReference>
<dbReference type="GO" id="GO:0030894">
    <property type="term" value="C:replisome"/>
    <property type="evidence" value="ECO:0007669"/>
    <property type="project" value="TreeGrafter"/>
</dbReference>
<dbReference type="InterPro" id="IPR001650">
    <property type="entry name" value="Helicase_C-like"/>
</dbReference>
<dbReference type="Pfam" id="PF13245">
    <property type="entry name" value="AAA_19"/>
    <property type="match status" value="1"/>
</dbReference>
<dbReference type="PROSITE" id="PS51192">
    <property type="entry name" value="HELICASE_ATP_BIND_1"/>
    <property type="match status" value="1"/>
</dbReference>
<dbReference type="GO" id="GO:0043590">
    <property type="term" value="C:bacterial nucleoid"/>
    <property type="evidence" value="ECO:0007669"/>
    <property type="project" value="TreeGrafter"/>
</dbReference>
<dbReference type="GO" id="GO:0006281">
    <property type="term" value="P:DNA repair"/>
    <property type="evidence" value="ECO:0007669"/>
    <property type="project" value="TreeGrafter"/>
</dbReference>
<keyword evidence="7" id="KW-0413">Isomerase</keyword>
<dbReference type="SMART" id="SM00487">
    <property type="entry name" value="DEXDc"/>
    <property type="match status" value="1"/>
</dbReference>
<dbReference type="EMBL" id="RYYU01000001">
    <property type="protein sequence ID" value="RUL59941.1"/>
    <property type="molecule type" value="Genomic_DNA"/>
</dbReference>
<evidence type="ECO:0000256" key="3">
    <source>
        <dbReference type="ARBA" id="ARBA00022801"/>
    </source>
</evidence>
<evidence type="ECO:0000256" key="9">
    <source>
        <dbReference type="ARBA" id="ARBA00034808"/>
    </source>
</evidence>
<protein>
    <recommendedName>
        <fullName evidence="9">DNA 3'-5' helicase</fullName>
        <ecNumber evidence="9">5.6.2.4</ecNumber>
    </recommendedName>
</protein>
<reference evidence="14 15" key="1">
    <citation type="submission" date="2018-12" db="EMBL/GenBank/DDBJ databases">
        <title>Genome sequencing of Prevotella sp. KCOM 3155 (= JS262).</title>
        <authorList>
            <person name="Kook J.-K."/>
            <person name="Park S.-N."/>
            <person name="Lim Y.K."/>
        </authorList>
    </citation>
    <scope>NUCLEOTIDE SEQUENCE [LARGE SCALE GENOMIC DNA]</scope>
    <source>
        <strain evidence="14 15">KCOM 3155</strain>
    </source>
</reference>
<accession>A0A432LM55</accession>
<keyword evidence="2 10" id="KW-0547">Nucleotide-binding</keyword>
<dbReference type="SUPFAM" id="SSF52540">
    <property type="entry name" value="P-loop containing nucleoside triphosphate hydrolases"/>
    <property type="match status" value="2"/>
</dbReference>
<evidence type="ECO:0000256" key="7">
    <source>
        <dbReference type="ARBA" id="ARBA00023235"/>
    </source>
</evidence>
<dbReference type="InterPro" id="IPR004589">
    <property type="entry name" value="DNA_helicase_ATP-dep_RecQ"/>
</dbReference>
<dbReference type="Proteomes" id="UP000278983">
    <property type="component" value="Unassembled WGS sequence"/>
</dbReference>
<dbReference type="InterPro" id="IPR027417">
    <property type="entry name" value="P-loop_NTPase"/>
</dbReference>
<dbReference type="RefSeq" id="WP_126679037.1">
    <property type="nucleotide sequence ID" value="NZ_RYYU01000001.1"/>
</dbReference>
<evidence type="ECO:0000259" key="12">
    <source>
        <dbReference type="PROSITE" id="PS51194"/>
    </source>
</evidence>
<evidence type="ECO:0000313" key="14">
    <source>
        <dbReference type="EMBL" id="RUL59941.1"/>
    </source>
</evidence>
<evidence type="ECO:0000256" key="2">
    <source>
        <dbReference type="ARBA" id="ARBA00022741"/>
    </source>
</evidence>
<dbReference type="OrthoDB" id="9763310at2"/>
<sequence length="1571" mass="179121">MIVFIDTEVGLQTKKVADYGAVREDGAVLHSHSKADFDAFVSKCDTVCGHNIIYHDLKYTALRGNPTIVDTLFLSPLLFPKRPYHHLVKDDKLQVDELNNPVNDSKKARDLLNDEISAWNQLSLERQEIYYNLLKDTIEFAGFFKYIGFTLSPKQSIWDKILGTRTDWTQLILKEYGGKVCSHADFDTLVKQYPIEFAYCLAVIGADDLFSITPAWVIKNYPQVVNVMNILCNTSCGDCDYCHQRLDAHYGLKEFFDYDEFRIFDGVPMQQQAVEATIRGESLLTIFPTGGGKSLTFQLPALIAGRNTHGLTVVISPLQSLMKDQVDNLTARGISDAVTINGLLDPVERANAIEQVADGTANLLYIAPEMLRSKTIERLMLGRDVVRFVIDEAHCFSAWGHDFRVDYLYIGEFIRQLQEKKHLTHPIAVSCFTATAKQKVISDICDYFRTKLGLELKVFAANSERQNLRYSVIHADTADDKYNLLRSLIIGHNCPSIVYVSRTRRTRELAHHLVRDGIRALPFNGKMEAAEKIKNQNAFMSGGAQVIVATSAFGMGVDKKDVGLVVHYNISDSLENYVQESGRAGRDPQMQADCFVLYADSDLDKHFILLNQTKLSISEIQQVWKAIKYLTTKRDKVSCSPLDIARQAGWGDEIEDIETRVKAAVAALEDAGFIQRGSNSPHIFATSISVRNMDEARHKLTISNVFDEKSREEAVRIIKLLISARATVGGRGAEAESRVDYLADILGMNKGVVIRNITLMRQEGLLADSRDMQAWITKSTTQKNLDAILRLEQFLLRHFSEEACRYNYKELNEEALKAGMTFSNVKRLRLLLHFMMLKGYIYKKEHYVTAAVCVRLQISSEKSMARFERRMDICRFIVDTLAVKRDSGKDATLVNFSIVELLQQFIKSRQEMMFVDKEKPTIADVEEALLYLTKTELMKIEGGFLVIYNTMEINRITDRRTRYGKEQYRLLDEFYKQRIRQIHIVGEYANLMVRDYNTALRFVNDYFTLDFRKFINQYFKEERRAQIDQNITPTKYNQLFGELSNRQCEIIDDKQSKYIVVAAGPGSGKTRVLVHKLASLLLLEDVKHEQLLMLTFSRAAATEFKKRLIDLVGNAAHYVDIKTFHSYSFDLIGKQGSLDEAKDVVRRAAEMIEAGEVEQSKIAKSVLVIDEAQDMGIDDFRLVQALMHQNEEMRVIAVGDDDQNIFAFRGSDARYMQSLVDQEGAKLYEMTDNYRSARNIVECANRYVQRLQGRMKQNPIHSAIGEDGKVMTLKSLQNAEIKVQGSTAVLTRTNEESMQVAFELEQRGLHATVAQSMGGFRFANLAEVRYFIKQLGNKDEVSISKEKWEAAKQRTLYTYASSTCLSIMRQFFADFEVTHKSYYYSDLREYILESNIEDFIATVDKSIFVSTIHKAKGREFDSVYLLSPIPDGREANDSRAYYVGLTRAKRNLFLVTNSPNEYSSISVALNMRDVWLDFFKERKDIVLRLRSGNSLRYNDGNLFDEEDNKVAVLSVSGRDKLKGWTDKGYVVTSAKVSYTLAWRPKDYNMEYAVCLANVFLSKIGDNNNISE</sequence>
<dbReference type="Pfam" id="PF00270">
    <property type="entry name" value="DEAD"/>
    <property type="match status" value="1"/>
</dbReference>
<keyword evidence="4 10" id="KW-0347">Helicase</keyword>
<dbReference type="SMART" id="SM00490">
    <property type="entry name" value="HELICc"/>
    <property type="match status" value="1"/>
</dbReference>
<dbReference type="PROSITE" id="PS51194">
    <property type="entry name" value="HELICASE_CTER"/>
    <property type="match status" value="1"/>
</dbReference>
<dbReference type="InterPro" id="IPR011545">
    <property type="entry name" value="DEAD/DEAH_box_helicase_dom"/>
</dbReference>
<proteinExistence type="inferred from homology"/>
<evidence type="ECO:0000256" key="4">
    <source>
        <dbReference type="ARBA" id="ARBA00022806"/>
    </source>
</evidence>
<feature type="domain" description="UvrD-like helicase ATP-binding" evidence="13">
    <location>
        <begin position="1042"/>
        <end position="1363"/>
    </location>
</feature>